<dbReference type="SMART" id="SM01252">
    <property type="entry name" value="KilA-N"/>
    <property type="match status" value="1"/>
</dbReference>
<dbReference type="AlphaFoldDB" id="A0A1B9DZ14"/>
<keyword evidence="2" id="KW-0238">DNA-binding</keyword>
<sequence>MLKNKVKILEVQNVSIAVVSSNNEDDYICITDIAKTKESDSRAADIIKNWIRNRATLEFLGTWEQMYNPNFKVVEFDHFKMQAGLPSFVLSPGTWAEKTNAIGIYVKLGKYGGTFAHKDITLEFCSAVNPIFKLFLIKEFQRLKEEENSNKKLEWNLQRTISKINYKIHTDAIKENLIPISLTANQKNFIYADEADILNVALFGKTAKEWRNENPNEKGNIRDTATIEQLVVLSNLESINAMLIQQEIVQQERLIKLNEIAISQMKSLINTNTLGKLK</sequence>
<organism evidence="2 3">
    <name type="scientific">Flavobacterium glycines</name>
    <dbReference type="NCBI Taxonomy" id="551990"/>
    <lineage>
        <taxon>Bacteria</taxon>
        <taxon>Pseudomonadati</taxon>
        <taxon>Bacteroidota</taxon>
        <taxon>Flavobacteriia</taxon>
        <taxon>Flavobacteriales</taxon>
        <taxon>Flavobacteriaceae</taxon>
        <taxon>Flavobacterium</taxon>
    </lineage>
</organism>
<dbReference type="InterPro" id="IPR018004">
    <property type="entry name" value="KilA/APSES_HTH"/>
</dbReference>
<dbReference type="EMBL" id="LVEO01000001">
    <property type="protein sequence ID" value="OCB74907.1"/>
    <property type="molecule type" value="Genomic_DNA"/>
</dbReference>
<reference evidence="3" key="1">
    <citation type="submission" date="2016-03" db="EMBL/GenBank/DDBJ databases">
        <title>Draft genome sequence of Paenibacillus glacialis DSM 22343.</title>
        <authorList>
            <person name="Shin S.-K."/>
            <person name="Yi H."/>
        </authorList>
    </citation>
    <scope>NUCLEOTIDE SEQUENCE [LARGE SCALE GENOMIC DNA]</scope>
    <source>
        <strain evidence="3">NBRC 105008</strain>
    </source>
</reference>
<protein>
    <submittedName>
        <fullName evidence="2">DNA-binding protein</fullName>
    </submittedName>
</protein>
<evidence type="ECO:0000313" key="2">
    <source>
        <dbReference type="EMBL" id="OCB74907.1"/>
    </source>
</evidence>
<dbReference type="PROSITE" id="PS51301">
    <property type="entry name" value="KILA_N"/>
    <property type="match status" value="1"/>
</dbReference>
<gene>
    <name evidence="2" type="ORF">FBGL_00075</name>
</gene>
<name>A0A1B9DZ14_9FLAO</name>
<evidence type="ECO:0000313" key="3">
    <source>
        <dbReference type="Proteomes" id="UP000093226"/>
    </source>
</evidence>
<dbReference type="Proteomes" id="UP000093226">
    <property type="component" value="Unassembled WGS sequence"/>
</dbReference>
<accession>A0A1B9DZ14</accession>
<evidence type="ECO:0000259" key="1">
    <source>
        <dbReference type="PROSITE" id="PS51301"/>
    </source>
</evidence>
<dbReference type="InterPro" id="IPR017880">
    <property type="entry name" value="KilA_N"/>
</dbReference>
<dbReference type="STRING" id="551990.SAMN05192550_2189"/>
<comment type="caution">
    <text evidence="2">The sequence shown here is derived from an EMBL/GenBank/DDBJ whole genome shotgun (WGS) entry which is preliminary data.</text>
</comment>
<feature type="domain" description="KilA-N" evidence="1">
    <location>
        <begin position="5"/>
        <end position="143"/>
    </location>
</feature>
<proteinExistence type="predicted"/>
<dbReference type="GO" id="GO:0003677">
    <property type="term" value="F:DNA binding"/>
    <property type="evidence" value="ECO:0007669"/>
    <property type="project" value="UniProtKB-KW"/>
</dbReference>
<dbReference type="Pfam" id="PF04383">
    <property type="entry name" value="KilA-N"/>
    <property type="match status" value="1"/>
</dbReference>